<protein>
    <recommendedName>
        <fullName evidence="3">CsbD-like domain-containing protein</fullName>
    </recommendedName>
</protein>
<evidence type="ECO:0000256" key="1">
    <source>
        <dbReference type="ARBA" id="ARBA00009129"/>
    </source>
</evidence>
<dbReference type="PATRIC" id="fig|1423816.3.peg.745"/>
<evidence type="ECO:0000313" key="5">
    <source>
        <dbReference type="Proteomes" id="UP000051984"/>
    </source>
</evidence>
<evidence type="ECO:0000256" key="2">
    <source>
        <dbReference type="SAM" id="MobiDB-lite"/>
    </source>
</evidence>
<gene>
    <name evidence="4" type="ORF">FD51_GL000738</name>
</gene>
<organism evidence="4 5">
    <name type="scientific">Lacticaseibacillus zeae DSM 20178 = KCTC 3804</name>
    <dbReference type="NCBI Taxonomy" id="1423816"/>
    <lineage>
        <taxon>Bacteria</taxon>
        <taxon>Bacillati</taxon>
        <taxon>Bacillota</taxon>
        <taxon>Bacilli</taxon>
        <taxon>Lactobacillales</taxon>
        <taxon>Lactobacillaceae</taxon>
        <taxon>Lacticaseibacillus</taxon>
    </lineage>
</organism>
<dbReference type="Pfam" id="PF05532">
    <property type="entry name" value="CsbD"/>
    <property type="match status" value="1"/>
</dbReference>
<evidence type="ECO:0000313" key="4">
    <source>
        <dbReference type="EMBL" id="KRK11949.1"/>
    </source>
</evidence>
<dbReference type="SUPFAM" id="SSF69047">
    <property type="entry name" value="Hypothetical protein YjbJ"/>
    <property type="match status" value="1"/>
</dbReference>
<evidence type="ECO:0000259" key="3">
    <source>
        <dbReference type="Pfam" id="PF05532"/>
    </source>
</evidence>
<feature type="region of interest" description="Disordered" evidence="2">
    <location>
        <begin position="48"/>
        <end position="81"/>
    </location>
</feature>
<dbReference type="Gene3D" id="1.10.1470.10">
    <property type="entry name" value="YjbJ"/>
    <property type="match status" value="1"/>
</dbReference>
<dbReference type="InterPro" id="IPR036629">
    <property type="entry name" value="YjbJ_sf"/>
</dbReference>
<dbReference type="AlphaFoldDB" id="A0A0R1ERM7"/>
<dbReference type="EMBL" id="AZCT01000012">
    <property type="protein sequence ID" value="KRK11949.1"/>
    <property type="molecule type" value="Genomic_DNA"/>
</dbReference>
<sequence length="105" mass="11526">MAVTRKNNSYLYEQNNSQRISQLGTLKVSKKEGTDHMADFDAAKDKVSGKVKETAGKVTGDKSTEAKGKTEQMVGEAKEKLSDAKDKIAEKFNDVVDKAKGKKED</sequence>
<accession>A0A0R1ERM7</accession>
<name>A0A0R1ERM7_LACZE</name>
<comment type="similarity">
    <text evidence="1">Belongs to the UPF0337 (CsbD) family.</text>
</comment>
<dbReference type="eggNOG" id="COG3237">
    <property type="taxonomic scope" value="Bacteria"/>
</dbReference>
<comment type="caution">
    <text evidence="4">The sequence shown here is derived from an EMBL/GenBank/DDBJ whole genome shotgun (WGS) entry which is preliminary data.</text>
</comment>
<reference evidence="4 5" key="1">
    <citation type="journal article" date="2015" name="Genome Announc.">
        <title>Expanding the biotechnology potential of lactobacilli through comparative genomics of 213 strains and associated genera.</title>
        <authorList>
            <person name="Sun Z."/>
            <person name="Harris H.M."/>
            <person name="McCann A."/>
            <person name="Guo C."/>
            <person name="Argimon S."/>
            <person name="Zhang W."/>
            <person name="Yang X."/>
            <person name="Jeffery I.B."/>
            <person name="Cooney J.C."/>
            <person name="Kagawa T.F."/>
            <person name="Liu W."/>
            <person name="Song Y."/>
            <person name="Salvetti E."/>
            <person name="Wrobel A."/>
            <person name="Rasinkangas P."/>
            <person name="Parkhill J."/>
            <person name="Rea M.C."/>
            <person name="O'Sullivan O."/>
            <person name="Ritari J."/>
            <person name="Douillard F.P."/>
            <person name="Paul Ross R."/>
            <person name="Yang R."/>
            <person name="Briner A.E."/>
            <person name="Felis G.E."/>
            <person name="de Vos W.M."/>
            <person name="Barrangou R."/>
            <person name="Klaenhammer T.R."/>
            <person name="Caufield P.W."/>
            <person name="Cui Y."/>
            <person name="Zhang H."/>
            <person name="O'Toole P.W."/>
        </authorList>
    </citation>
    <scope>NUCLEOTIDE SEQUENCE [LARGE SCALE GENOMIC DNA]</scope>
    <source>
        <strain evidence="4 5">DSM 20178</strain>
    </source>
</reference>
<proteinExistence type="inferred from homology"/>
<dbReference type="InterPro" id="IPR008462">
    <property type="entry name" value="CsbD"/>
</dbReference>
<dbReference type="Proteomes" id="UP000051984">
    <property type="component" value="Unassembled WGS sequence"/>
</dbReference>
<feature type="domain" description="CsbD-like" evidence="3">
    <location>
        <begin position="41"/>
        <end position="88"/>
    </location>
</feature>